<evidence type="ECO:0000313" key="3">
    <source>
        <dbReference type="Proteomes" id="UP000187609"/>
    </source>
</evidence>
<dbReference type="EMBL" id="MJEQ01000067">
    <property type="protein sequence ID" value="OIT39933.1"/>
    <property type="molecule type" value="Genomic_DNA"/>
</dbReference>
<name>A0A314LED2_NICAT</name>
<evidence type="ECO:0000256" key="1">
    <source>
        <dbReference type="SAM" id="Phobius"/>
    </source>
</evidence>
<feature type="transmembrane region" description="Helical" evidence="1">
    <location>
        <begin position="65"/>
        <end position="86"/>
    </location>
</feature>
<organism evidence="2 3">
    <name type="scientific">Nicotiana attenuata</name>
    <name type="common">Coyote tobacco</name>
    <dbReference type="NCBI Taxonomy" id="49451"/>
    <lineage>
        <taxon>Eukaryota</taxon>
        <taxon>Viridiplantae</taxon>
        <taxon>Streptophyta</taxon>
        <taxon>Embryophyta</taxon>
        <taxon>Tracheophyta</taxon>
        <taxon>Spermatophyta</taxon>
        <taxon>Magnoliopsida</taxon>
        <taxon>eudicotyledons</taxon>
        <taxon>Gunneridae</taxon>
        <taxon>Pentapetalae</taxon>
        <taxon>asterids</taxon>
        <taxon>lamiids</taxon>
        <taxon>Solanales</taxon>
        <taxon>Solanaceae</taxon>
        <taxon>Nicotianoideae</taxon>
        <taxon>Nicotianeae</taxon>
        <taxon>Nicotiana</taxon>
    </lineage>
</organism>
<reference evidence="2" key="1">
    <citation type="submission" date="2016-11" db="EMBL/GenBank/DDBJ databases">
        <title>The genome of Nicotiana attenuata.</title>
        <authorList>
            <person name="Xu S."/>
            <person name="Brockmoeller T."/>
            <person name="Gaquerel E."/>
            <person name="Navarro A."/>
            <person name="Kuhl H."/>
            <person name="Gase K."/>
            <person name="Ling Z."/>
            <person name="Zhou W."/>
            <person name="Kreitzer C."/>
            <person name="Stanke M."/>
            <person name="Tang H."/>
            <person name="Lyons E."/>
            <person name="Pandey P."/>
            <person name="Pandey S.P."/>
            <person name="Timmermann B."/>
            <person name="Baldwin I.T."/>
        </authorList>
    </citation>
    <scope>NUCLEOTIDE SEQUENCE [LARGE SCALE GENOMIC DNA]</scope>
    <source>
        <strain evidence="2">UT</strain>
    </source>
</reference>
<keyword evidence="3" id="KW-1185">Reference proteome</keyword>
<keyword evidence="1" id="KW-1133">Transmembrane helix</keyword>
<dbReference type="Proteomes" id="UP000187609">
    <property type="component" value="Unassembled WGS sequence"/>
</dbReference>
<dbReference type="PANTHER" id="PTHR33640">
    <property type="entry name" value="TRANSMEMBRANE PROTEIN"/>
    <property type="match status" value="1"/>
</dbReference>
<comment type="caution">
    <text evidence="2">The sequence shown here is derived from an EMBL/GenBank/DDBJ whole genome shotgun (WGS) entry which is preliminary data.</text>
</comment>
<sequence>MESFNFKNIKAEKANAILRYKRLQRITILFRAMEICIFFVIILRFSTQLTFVSKLFSEYFRELPLALISPRFIFVLGNVIVIILFLKSRESYAKDNSSTSTITDFHDEYMKECAKHITNYSEQSMKQSISNCREQSLKQGKQSINNYREQSTKQGKQCILGEREVGRKIRKSRSENLLFVPQHEETRRELRRSATVVCRRNVDDEMTSEDFRRTVEDFIARQQRLLREEEEFSADVSCEA</sequence>
<keyword evidence="1" id="KW-0812">Transmembrane</keyword>
<dbReference type="AlphaFoldDB" id="A0A314LED2"/>
<gene>
    <name evidence="2" type="ORF">A4A49_16959</name>
</gene>
<dbReference type="Gramene" id="OIT39933">
    <property type="protein sequence ID" value="OIT39933"/>
    <property type="gene ID" value="A4A49_16959"/>
</dbReference>
<dbReference type="OrthoDB" id="1095087at2759"/>
<dbReference type="PANTHER" id="PTHR33640:SF8">
    <property type="entry name" value="TRANSMEMBRANE PROTEIN"/>
    <property type="match status" value="1"/>
</dbReference>
<proteinExistence type="predicted"/>
<protein>
    <recommendedName>
        <fullName evidence="4">DUF4408 domain-containing protein</fullName>
    </recommendedName>
</protein>
<evidence type="ECO:0008006" key="4">
    <source>
        <dbReference type="Google" id="ProtNLM"/>
    </source>
</evidence>
<dbReference type="STRING" id="49451.A0A314LED2"/>
<keyword evidence="1" id="KW-0472">Membrane</keyword>
<accession>A0A314LED2</accession>
<feature type="transmembrane region" description="Helical" evidence="1">
    <location>
        <begin position="28"/>
        <end position="45"/>
    </location>
</feature>
<dbReference type="KEGG" id="nau:109237451"/>
<evidence type="ECO:0000313" key="2">
    <source>
        <dbReference type="EMBL" id="OIT39933.1"/>
    </source>
</evidence>